<gene>
    <name evidence="2" type="ORF">AAFF_G00274370</name>
</gene>
<sequence length="241" mass="26295">MKESQHPGYRSQREVTLSWGTAGRRHPVPVLSASSPSFRLVFKAPAPSASSREDSPAPPRMKRHWAAQTLGTKGYSPLAIRNAGQPRRKWNRMRRRGWGLPTSEISLGGGGEFGEARHGVSLHSLSSQPTAAQSKGADAAPSAAARFKGPRPGLAPPASTIGARFALEMSSSYKPKAEQAETLRPVFPERGQTAWADERFHLIESKGPFSSLDKDQEKNSSCTRREHLPKSSKPRSTEVHI</sequence>
<feature type="compositionally biased region" description="Basic residues" evidence="1">
    <location>
        <begin position="86"/>
        <end position="95"/>
    </location>
</feature>
<dbReference type="Proteomes" id="UP001221898">
    <property type="component" value="Unassembled WGS sequence"/>
</dbReference>
<evidence type="ECO:0000256" key="1">
    <source>
        <dbReference type="SAM" id="MobiDB-lite"/>
    </source>
</evidence>
<feature type="region of interest" description="Disordered" evidence="1">
    <location>
        <begin position="68"/>
        <end position="95"/>
    </location>
</feature>
<feature type="region of interest" description="Disordered" evidence="1">
    <location>
        <begin position="1"/>
        <end position="20"/>
    </location>
</feature>
<organism evidence="2 3">
    <name type="scientific">Aldrovandia affinis</name>
    <dbReference type="NCBI Taxonomy" id="143900"/>
    <lineage>
        <taxon>Eukaryota</taxon>
        <taxon>Metazoa</taxon>
        <taxon>Chordata</taxon>
        <taxon>Craniata</taxon>
        <taxon>Vertebrata</taxon>
        <taxon>Euteleostomi</taxon>
        <taxon>Actinopterygii</taxon>
        <taxon>Neopterygii</taxon>
        <taxon>Teleostei</taxon>
        <taxon>Notacanthiformes</taxon>
        <taxon>Halosauridae</taxon>
        <taxon>Aldrovandia</taxon>
    </lineage>
</organism>
<protein>
    <submittedName>
        <fullName evidence="2">Uncharacterized protein</fullName>
    </submittedName>
</protein>
<feature type="region of interest" description="Disordered" evidence="1">
    <location>
        <begin position="123"/>
        <end position="160"/>
    </location>
</feature>
<reference evidence="2" key="1">
    <citation type="journal article" date="2023" name="Science">
        <title>Genome structures resolve the early diversification of teleost fishes.</title>
        <authorList>
            <person name="Parey E."/>
            <person name="Louis A."/>
            <person name="Montfort J."/>
            <person name="Bouchez O."/>
            <person name="Roques C."/>
            <person name="Iampietro C."/>
            <person name="Lluch J."/>
            <person name="Castinel A."/>
            <person name="Donnadieu C."/>
            <person name="Desvignes T."/>
            <person name="Floi Bucao C."/>
            <person name="Jouanno E."/>
            <person name="Wen M."/>
            <person name="Mejri S."/>
            <person name="Dirks R."/>
            <person name="Jansen H."/>
            <person name="Henkel C."/>
            <person name="Chen W.J."/>
            <person name="Zahm M."/>
            <person name="Cabau C."/>
            <person name="Klopp C."/>
            <person name="Thompson A.W."/>
            <person name="Robinson-Rechavi M."/>
            <person name="Braasch I."/>
            <person name="Lecointre G."/>
            <person name="Bobe J."/>
            <person name="Postlethwait J.H."/>
            <person name="Berthelot C."/>
            <person name="Roest Crollius H."/>
            <person name="Guiguen Y."/>
        </authorList>
    </citation>
    <scope>NUCLEOTIDE SEQUENCE</scope>
    <source>
        <strain evidence="2">NC1722</strain>
    </source>
</reference>
<feature type="compositionally biased region" description="Basic and acidic residues" evidence="1">
    <location>
        <begin position="212"/>
        <end position="241"/>
    </location>
</feature>
<dbReference type="EMBL" id="JAINUG010000038">
    <property type="protein sequence ID" value="KAJ8407580.1"/>
    <property type="molecule type" value="Genomic_DNA"/>
</dbReference>
<feature type="region of interest" description="Disordered" evidence="1">
    <location>
        <begin position="206"/>
        <end position="241"/>
    </location>
</feature>
<comment type="caution">
    <text evidence="2">The sequence shown here is derived from an EMBL/GenBank/DDBJ whole genome shotgun (WGS) entry which is preliminary data.</text>
</comment>
<evidence type="ECO:0000313" key="3">
    <source>
        <dbReference type="Proteomes" id="UP001221898"/>
    </source>
</evidence>
<proteinExistence type="predicted"/>
<evidence type="ECO:0000313" key="2">
    <source>
        <dbReference type="EMBL" id="KAJ8407580.1"/>
    </source>
</evidence>
<name>A0AAD7WSP1_9TELE</name>
<keyword evidence="3" id="KW-1185">Reference proteome</keyword>
<dbReference type="AlphaFoldDB" id="A0AAD7WSP1"/>
<accession>A0AAD7WSP1</accession>
<feature type="compositionally biased region" description="Low complexity" evidence="1">
    <location>
        <begin position="131"/>
        <end position="145"/>
    </location>
</feature>